<proteinExistence type="predicted"/>
<dbReference type="InterPro" id="IPR024530">
    <property type="entry name" value="QSregVF_b"/>
</dbReference>
<gene>
    <name evidence="1" type="ORF">GCM10023091_24420</name>
</gene>
<evidence type="ECO:0000313" key="1">
    <source>
        <dbReference type="EMBL" id="GAA4440579.1"/>
    </source>
</evidence>
<organism evidence="1 2">
    <name type="scientific">Ravibacter arvi</name>
    <dbReference type="NCBI Taxonomy" id="2051041"/>
    <lineage>
        <taxon>Bacteria</taxon>
        <taxon>Pseudomonadati</taxon>
        <taxon>Bacteroidota</taxon>
        <taxon>Cytophagia</taxon>
        <taxon>Cytophagales</taxon>
        <taxon>Spirosomataceae</taxon>
        <taxon>Ravibacter</taxon>
    </lineage>
</organism>
<keyword evidence="2" id="KW-1185">Reference proteome</keyword>
<comment type="caution">
    <text evidence="1">The sequence shown here is derived from an EMBL/GenBank/DDBJ whole genome shotgun (WGS) entry which is preliminary data.</text>
</comment>
<dbReference type="Pfam" id="PF12843">
    <property type="entry name" value="QSregVF_b"/>
    <property type="match status" value="1"/>
</dbReference>
<reference evidence="2" key="1">
    <citation type="journal article" date="2019" name="Int. J. Syst. Evol. Microbiol.">
        <title>The Global Catalogue of Microorganisms (GCM) 10K type strain sequencing project: providing services to taxonomists for standard genome sequencing and annotation.</title>
        <authorList>
            <consortium name="The Broad Institute Genomics Platform"/>
            <consortium name="The Broad Institute Genome Sequencing Center for Infectious Disease"/>
            <person name="Wu L."/>
            <person name="Ma J."/>
        </authorList>
    </citation>
    <scope>NUCLEOTIDE SEQUENCE [LARGE SCALE GENOMIC DNA]</scope>
    <source>
        <strain evidence="2">JCM 31920</strain>
    </source>
</reference>
<evidence type="ECO:0000313" key="2">
    <source>
        <dbReference type="Proteomes" id="UP001501508"/>
    </source>
</evidence>
<accession>A0ABP8M0I8</accession>
<dbReference type="Proteomes" id="UP001501508">
    <property type="component" value="Unassembled WGS sequence"/>
</dbReference>
<name>A0ABP8M0I8_9BACT</name>
<dbReference type="EMBL" id="BAABEY010000024">
    <property type="protein sequence ID" value="GAA4440579.1"/>
    <property type="molecule type" value="Genomic_DNA"/>
</dbReference>
<dbReference type="RefSeq" id="WP_345029509.1">
    <property type="nucleotide sequence ID" value="NZ_BAABEY010000024.1"/>
</dbReference>
<sequence>MQPDPTLLSDLISYQMPFGKHKGKSLTELPVAYLEWMAREGFPKGRLGQLLATLYEIKINGLEYLLEDIRKGQR</sequence>
<protein>
    <submittedName>
        <fullName evidence="1">DUF3820 family protein</fullName>
    </submittedName>
</protein>